<accession>A0A4Y9ILV2</accession>
<dbReference type="InterPro" id="IPR001451">
    <property type="entry name" value="Hexapep"/>
</dbReference>
<evidence type="ECO:0000256" key="2">
    <source>
        <dbReference type="ARBA" id="ARBA00022679"/>
    </source>
</evidence>
<dbReference type="OrthoDB" id="9812571at2"/>
<comment type="similarity">
    <text evidence="1">Belongs to the transferase hexapeptide repeat family.</text>
</comment>
<dbReference type="GO" id="GO:0005829">
    <property type="term" value="C:cytosol"/>
    <property type="evidence" value="ECO:0007669"/>
    <property type="project" value="TreeGrafter"/>
</dbReference>
<sequence>MKANLFDIYYYGIIKINSLLYRTIWRSFFGSLGKGTTIIKPRIMNPARIYIGQNCAIEHFVWLGVVRQFYSKVKNPYLILEDEVKVGRFSEIFAHTSITLHKGVRAADNVYISDNTHTYDDINIPIVKQEIKFVNAVEIGEYCWIGRNVCIIGSTIGKHCIIAAGAFVSRMNIPDYCVVVGNPAYIIKRYNTETEKWEKTDKKGNFI</sequence>
<keyword evidence="3" id="KW-0012">Acyltransferase</keyword>
<organism evidence="3 4">
    <name type="scientific">Dysgonomonas mossii</name>
    <dbReference type="NCBI Taxonomy" id="163665"/>
    <lineage>
        <taxon>Bacteria</taxon>
        <taxon>Pseudomonadati</taxon>
        <taxon>Bacteroidota</taxon>
        <taxon>Bacteroidia</taxon>
        <taxon>Bacteroidales</taxon>
        <taxon>Dysgonomonadaceae</taxon>
        <taxon>Dysgonomonas</taxon>
    </lineage>
</organism>
<dbReference type="PANTHER" id="PTHR23416">
    <property type="entry name" value="SIALIC ACID SYNTHASE-RELATED"/>
    <property type="match status" value="1"/>
</dbReference>
<keyword evidence="2 3" id="KW-0808">Transferase</keyword>
<dbReference type="GO" id="GO:0008374">
    <property type="term" value="F:O-acyltransferase activity"/>
    <property type="evidence" value="ECO:0007669"/>
    <property type="project" value="TreeGrafter"/>
</dbReference>
<dbReference type="Gene3D" id="2.160.10.10">
    <property type="entry name" value="Hexapeptide repeat proteins"/>
    <property type="match status" value="1"/>
</dbReference>
<proteinExistence type="inferred from homology"/>
<dbReference type="SUPFAM" id="SSF51161">
    <property type="entry name" value="Trimeric LpxA-like enzymes"/>
    <property type="match status" value="1"/>
</dbReference>
<name>A0A4Y9ILV2_9BACT</name>
<dbReference type="CDD" id="cd04647">
    <property type="entry name" value="LbH_MAT_like"/>
    <property type="match status" value="1"/>
</dbReference>
<dbReference type="Pfam" id="PF00132">
    <property type="entry name" value="Hexapep"/>
    <property type="match status" value="1"/>
</dbReference>
<comment type="caution">
    <text evidence="3">The sequence shown here is derived from an EMBL/GenBank/DDBJ whole genome shotgun (WGS) entry which is preliminary data.</text>
</comment>
<dbReference type="InterPro" id="IPR011004">
    <property type="entry name" value="Trimer_LpxA-like_sf"/>
</dbReference>
<reference evidence="3 4" key="1">
    <citation type="submission" date="2019-03" db="EMBL/GenBank/DDBJ databases">
        <title>Diversity of the mouse oral microbiome.</title>
        <authorList>
            <person name="Joseph S."/>
            <person name="Aduse-Opoku J."/>
            <person name="Curtis M."/>
            <person name="Wade W."/>
            <person name="Hashim A."/>
        </authorList>
    </citation>
    <scope>NUCLEOTIDE SEQUENCE [LARGE SCALE GENOMIC DNA]</scope>
    <source>
        <strain evidence="3 4">P11</strain>
    </source>
</reference>
<protein>
    <submittedName>
        <fullName evidence="3">Acyltransferase</fullName>
    </submittedName>
</protein>
<dbReference type="EMBL" id="SPPK01000004">
    <property type="protein sequence ID" value="TFU88714.1"/>
    <property type="molecule type" value="Genomic_DNA"/>
</dbReference>
<evidence type="ECO:0000313" key="3">
    <source>
        <dbReference type="EMBL" id="TFU88714.1"/>
    </source>
</evidence>
<dbReference type="Proteomes" id="UP000298285">
    <property type="component" value="Unassembled WGS sequence"/>
</dbReference>
<dbReference type="PANTHER" id="PTHR23416:SF23">
    <property type="entry name" value="ACETYLTRANSFERASE C18B11.09C-RELATED"/>
    <property type="match status" value="1"/>
</dbReference>
<evidence type="ECO:0000313" key="4">
    <source>
        <dbReference type="Proteomes" id="UP000298285"/>
    </source>
</evidence>
<gene>
    <name evidence="3" type="ORF">E4T88_12640</name>
</gene>
<dbReference type="AlphaFoldDB" id="A0A4Y9ILV2"/>
<evidence type="ECO:0000256" key="1">
    <source>
        <dbReference type="ARBA" id="ARBA00007274"/>
    </source>
</evidence>
<dbReference type="RefSeq" id="WP_135105970.1">
    <property type="nucleotide sequence ID" value="NZ_JADGKW010000004.1"/>
</dbReference>
<dbReference type="InterPro" id="IPR051159">
    <property type="entry name" value="Hexapeptide_acetyltransf"/>
</dbReference>